<organism evidence="8 9">
    <name type="scientific">Subtercola lobariae</name>
    <dbReference type="NCBI Taxonomy" id="1588641"/>
    <lineage>
        <taxon>Bacteria</taxon>
        <taxon>Bacillati</taxon>
        <taxon>Actinomycetota</taxon>
        <taxon>Actinomycetes</taxon>
        <taxon>Micrococcales</taxon>
        <taxon>Microbacteriaceae</taxon>
        <taxon>Subtercola</taxon>
    </lineage>
</organism>
<dbReference type="SUPFAM" id="SSF88723">
    <property type="entry name" value="PIN domain-like"/>
    <property type="match status" value="1"/>
</dbReference>
<dbReference type="GO" id="GO:0000287">
    <property type="term" value="F:magnesium ion binding"/>
    <property type="evidence" value="ECO:0007669"/>
    <property type="project" value="UniProtKB-UniRule"/>
</dbReference>
<proteinExistence type="inferred from homology"/>
<dbReference type="GO" id="GO:0016787">
    <property type="term" value="F:hydrolase activity"/>
    <property type="evidence" value="ECO:0007669"/>
    <property type="project" value="UniProtKB-KW"/>
</dbReference>
<gene>
    <name evidence="6" type="primary">vapC</name>
    <name evidence="8" type="ORF">GCM10011399_13130</name>
</gene>
<protein>
    <recommendedName>
        <fullName evidence="6">Ribonuclease VapC</fullName>
        <shortName evidence="6">RNase VapC</shortName>
        <ecNumber evidence="6">3.1.-.-</ecNumber>
    </recommendedName>
    <alternativeName>
        <fullName evidence="6">Toxin VapC</fullName>
    </alternativeName>
</protein>
<dbReference type="GO" id="GO:0004540">
    <property type="term" value="F:RNA nuclease activity"/>
    <property type="evidence" value="ECO:0007669"/>
    <property type="project" value="InterPro"/>
</dbReference>
<dbReference type="InterPro" id="IPR002716">
    <property type="entry name" value="PIN_dom"/>
</dbReference>
<evidence type="ECO:0000313" key="8">
    <source>
        <dbReference type="EMBL" id="GGF20867.1"/>
    </source>
</evidence>
<reference evidence="8 9" key="1">
    <citation type="journal article" date="2014" name="Int. J. Syst. Evol. Microbiol.">
        <title>Complete genome sequence of Corynebacterium casei LMG S-19264T (=DSM 44701T), isolated from a smear-ripened cheese.</title>
        <authorList>
            <consortium name="US DOE Joint Genome Institute (JGI-PGF)"/>
            <person name="Walter F."/>
            <person name="Albersmeier A."/>
            <person name="Kalinowski J."/>
            <person name="Ruckert C."/>
        </authorList>
    </citation>
    <scope>NUCLEOTIDE SEQUENCE [LARGE SCALE GENOMIC DNA]</scope>
    <source>
        <strain evidence="8 9">CGMCC 1.12976</strain>
    </source>
</reference>
<comment type="caution">
    <text evidence="8">The sequence shown here is derived from an EMBL/GenBank/DDBJ whole genome shotgun (WGS) entry which is preliminary data.</text>
</comment>
<dbReference type="EMBL" id="BMGP01000002">
    <property type="protein sequence ID" value="GGF20867.1"/>
    <property type="molecule type" value="Genomic_DNA"/>
</dbReference>
<evidence type="ECO:0000256" key="2">
    <source>
        <dbReference type="ARBA" id="ARBA00022722"/>
    </source>
</evidence>
<evidence type="ECO:0000256" key="5">
    <source>
        <dbReference type="ARBA" id="ARBA00022842"/>
    </source>
</evidence>
<keyword evidence="4 6" id="KW-0378">Hydrolase</keyword>
<evidence type="ECO:0000256" key="4">
    <source>
        <dbReference type="ARBA" id="ARBA00022801"/>
    </source>
</evidence>
<dbReference type="Gene3D" id="3.40.50.1010">
    <property type="entry name" value="5'-nuclease"/>
    <property type="match status" value="1"/>
</dbReference>
<keyword evidence="2 6" id="KW-0540">Nuclease</keyword>
<sequence>MIVLDANVLIAFLDSSDLHHNVTLEILDAFAPEGYGASVLTVAEALVYPTRNNSQDRSASAFARIGLMTVPLAQTDALDLARIRSQYGVRMPDAVALFTALSTQSTLATFDIELAAAARAAGVDVVGAANESR</sequence>
<accession>A0A917B568</accession>
<comment type="similarity">
    <text evidence="6">Belongs to the PINc/VapC protein family.</text>
</comment>
<comment type="function">
    <text evidence="6">Toxic component of a toxin-antitoxin (TA) system. An RNase.</text>
</comment>
<dbReference type="Proteomes" id="UP000598775">
    <property type="component" value="Unassembled WGS sequence"/>
</dbReference>
<evidence type="ECO:0000256" key="1">
    <source>
        <dbReference type="ARBA" id="ARBA00022649"/>
    </source>
</evidence>
<dbReference type="RefSeq" id="WP_188675524.1">
    <property type="nucleotide sequence ID" value="NZ_BMGP01000002.1"/>
</dbReference>
<feature type="binding site" evidence="6">
    <location>
        <position position="93"/>
    </location>
    <ligand>
        <name>Mg(2+)</name>
        <dbReference type="ChEBI" id="CHEBI:18420"/>
    </ligand>
</feature>
<dbReference type="EC" id="3.1.-.-" evidence="6"/>
<dbReference type="AlphaFoldDB" id="A0A917B568"/>
<dbReference type="InterPro" id="IPR029060">
    <property type="entry name" value="PIN-like_dom_sf"/>
</dbReference>
<dbReference type="InterPro" id="IPR022907">
    <property type="entry name" value="VapC_family"/>
</dbReference>
<dbReference type="GO" id="GO:0090729">
    <property type="term" value="F:toxin activity"/>
    <property type="evidence" value="ECO:0007669"/>
    <property type="project" value="UniProtKB-KW"/>
</dbReference>
<evidence type="ECO:0000313" key="9">
    <source>
        <dbReference type="Proteomes" id="UP000598775"/>
    </source>
</evidence>
<keyword evidence="5 6" id="KW-0460">Magnesium</keyword>
<dbReference type="Pfam" id="PF01850">
    <property type="entry name" value="PIN"/>
    <property type="match status" value="1"/>
</dbReference>
<evidence type="ECO:0000259" key="7">
    <source>
        <dbReference type="Pfam" id="PF01850"/>
    </source>
</evidence>
<evidence type="ECO:0000256" key="6">
    <source>
        <dbReference type="HAMAP-Rule" id="MF_00265"/>
    </source>
</evidence>
<evidence type="ECO:0000256" key="3">
    <source>
        <dbReference type="ARBA" id="ARBA00022723"/>
    </source>
</evidence>
<dbReference type="HAMAP" id="MF_00265">
    <property type="entry name" value="VapC_Nob1"/>
    <property type="match status" value="1"/>
</dbReference>
<keyword evidence="1 6" id="KW-1277">Toxin-antitoxin system</keyword>
<comment type="cofactor">
    <cofactor evidence="6">
        <name>Mg(2+)</name>
        <dbReference type="ChEBI" id="CHEBI:18420"/>
    </cofactor>
</comment>
<feature type="domain" description="PIN" evidence="7">
    <location>
        <begin position="2"/>
        <end position="119"/>
    </location>
</feature>
<keyword evidence="3 6" id="KW-0479">Metal-binding</keyword>
<feature type="binding site" evidence="6">
    <location>
        <position position="5"/>
    </location>
    <ligand>
        <name>Mg(2+)</name>
        <dbReference type="ChEBI" id="CHEBI:18420"/>
    </ligand>
</feature>
<name>A0A917B568_9MICO</name>
<keyword evidence="9" id="KW-1185">Reference proteome</keyword>
<keyword evidence="6" id="KW-0800">Toxin</keyword>